<feature type="region of interest" description="Disordered" evidence="1">
    <location>
        <begin position="82"/>
        <end position="141"/>
    </location>
</feature>
<feature type="compositionally biased region" description="Low complexity" evidence="1">
    <location>
        <begin position="130"/>
        <end position="141"/>
    </location>
</feature>
<dbReference type="Proteomes" id="UP001500063">
    <property type="component" value="Unassembled WGS sequence"/>
</dbReference>
<reference evidence="4" key="1">
    <citation type="journal article" date="2019" name="Int. J. Syst. Evol. Microbiol.">
        <title>The Global Catalogue of Microorganisms (GCM) 10K type strain sequencing project: providing services to taxonomists for standard genome sequencing and annotation.</title>
        <authorList>
            <consortium name="The Broad Institute Genomics Platform"/>
            <consortium name="The Broad Institute Genome Sequencing Center for Infectious Disease"/>
            <person name="Wu L."/>
            <person name="Ma J."/>
        </authorList>
    </citation>
    <scope>NUCLEOTIDE SEQUENCE [LARGE SCALE GENOMIC DNA]</scope>
    <source>
        <strain evidence="4">JCM 4565</strain>
    </source>
</reference>
<evidence type="ECO:0000256" key="1">
    <source>
        <dbReference type="SAM" id="MobiDB-lite"/>
    </source>
</evidence>
<accession>A0ABP3GIV7</accession>
<keyword evidence="4" id="KW-1185">Reference proteome</keyword>
<feature type="transmembrane region" description="Helical" evidence="2">
    <location>
        <begin position="20"/>
        <end position="41"/>
    </location>
</feature>
<dbReference type="Gene3D" id="6.10.340.10">
    <property type="match status" value="1"/>
</dbReference>
<name>A0ABP3GIV7_9ACTN</name>
<proteinExistence type="predicted"/>
<evidence type="ECO:0000256" key="2">
    <source>
        <dbReference type="SAM" id="Phobius"/>
    </source>
</evidence>
<comment type="caution">
    <text evidence="3">The sequence shown here is derived from an EMBL/GenBank/DDBJ whole genome shotgun (WGS) entry which is preliminary data.</text>
</comment>
<dbReference type="CDD" id="cd06225">
    <property type="entry name" value="HAMP"/>
    <property type="match status" value="1"/>
</dbReference>
<dbReference type="PROSITE" id="PS51257">
    <property type="entry name" value="PROKAR_LIPOPROTEIN"/>
    <property type="match status" value="1"/>
</dbReference>
<keyword evidence="2" id="KW-0812">Transmembrane</keyword>
<dbReference type="EMBL" id="BAAABW010000013">
    <property type="protein sequence ID" value="GAA0346745.1"/>
    <property type="molecule type" value="Genomic_DNA"/>
</dbReference>
<sequence length="141" mass="15011">MLATRSDYSSSAQTIASLDKAIVTSSVLAIGCALLVGGIAVSRVTRRLHHTDTVARRISRGDLSARVPLRRSRVAAIHVTSGGRALTTCRHGRAPQRLAGGRGELSPPRDPPPHAEPPPEQGSRRGFLTSHAVSHVSHQQH</sequence>
<feature type="compositionally biased region" description="Pro residues" evidence="1">
    <location>
        <begin position="108"/>
        <end position="120"/>
    </location>
</feature>
<evidence type="ECO:0000313" key="4">
    <source>
        <dbReference type="Proteomes" id="UP001500063"/>
    </source>
</evidence>
<keyword evidence="2" id="KW-0472">Membrane</keyword>
<protein>
    <submittedName>
        <fullName evidence="3">Uncharacterized protein</fullName>
    </submittedName>
</protein>
<evidence type="ECO:0000313" key="3">
    <source>
        <dbReference type="EMBL" id="GAA0346745.1"/>
    </source>
</evidence>
<organism evidence="3 4">
    <name type="scientific">Streptomyces blastmyceticus</name>
    <dbReference type="NCBI Taxonomy" id="68180"/>
    <lineage>
        <taxon>Bacteria</taxon>
        <taxon>Bacillati</taxon>
        <taxon>Actinomycetota</taxon>
        <taxon>Actinomycetes</taxon>
        <taxon>Kitasatosporales</taxon>
        <taxon>Streptomycetaceae</taxon>
        <taxon>Streptomyces</taxon>
    </lineage>
</organism>
<keyword evidence="2" id="KW-1133">Transmembrane helix</keyword>
<gene>
    <name evidence="3" type="ORF">GCM10010319_24090</name>
</gene>